<proteinExistence type="predicted"/>
<evidence type="ECO:0000313" key="8">
    <source>
        <dbReference type="EMBL" id="MBB6443607.1"/>
    </source>
</evidence>
<feature type="transmembrane region" description="Helical" evidence="6">
    <location>
        <begin position="324"/>
        <end position="341"/>
    </location>
</feature>
<feature type="transmembrane region" description="Helical" evidence="6">
    <location>
        <begin position="12"/>
        <end position="38"/>
    </location>
</feature>
<organism evidence="8 9">
    <name type="scientific">Bacillus benzoevorans</name>
    <dbReference type="NCBI Taxonomy" id="1456"/>
    <lineage>
        <taxon>Bacteria</taxon>
        <taxon>Bacillati</taxon>
        <taxon>Bacillota</taxon>
        <taxon>Bacilli</taxon>
        <taxon>Bacillales</taxon>
        <taxon>Bacillaceae</taxon>
        <taxon>Bacillus</taxon>
    </lineage>
</organism>
<feature type="transmembrane region" description="Helical" evidence="6">
    <location>
        <begin position="169"/>
        <end position="189"/>
    </location>
</feature>
<evidence type="ECO:0000256" key="3">
    <source>
        <dbReference type="ARBA" id="ARBA00022692"/>
    </source>
</evidence>
<dbReference type="Pfam" id="PF07690">
    <property type="entry name" value="MFS_1"/>
    <property type="match status" value="1"/>
</dbReference>
<dbReference type="Gene3D" id="1.20.1250.20">
    <property type="entry name" value="MFS general substrate transporter like domains"/>
    <property type="match status" value="2"/>
</dbReference>
<feature type="transmembrane region" description="Helical" evidence="6">
    <location>
        <begin position="79"/>
        <end position="95"/>
    </location>
</feature>
<dbReference type="InterPro" id="IPR011701">
    <property type="entry name" value="MFS"/>
</dbReference>
<feature type="domain" description="Major facilitator superfamily (MFS) profile" evidence="7">
    <location>
        <begin position="11"/>
        <end position="407"/>
    </location>
</feature>
<dbReference type="GO" id="GO:0005886">
    <property type="term" value="C:plasma membrane"/>
    <property type="evidence" value="ECO:0007669"/>
    <property type="project" value="UniProtKB-SubCell"/>
</dbReference>
<keyword evidence="9" id="KW-1185">Reference proteome</keyword>
<dbReference type="PROSITE" id="PS50850">
    <property type="entry name" value="MFS"/>
    <property type="match status" value="1"/>
</dbReference>
<feature type="transmembrane region" description="Helical" evidence="6">
    <location>
        <begin position="101"/>
        <end position="125"/>
    </location>
</feature>
<evidence type="ECO:0000256" key="2">
    <source>
        <dbReference type="ARBA" id="ARBA00022448"/>
    </source>
</evidence>
<feature type="transmembrane region" description="Helical" evidence="6">
    <location>
        <begin position="353"/>
        <end position="371"/>
    </location>
</feature>
<evidence type="ECO:0000256" key="5">
    <source>
        <dbReference type="ARBA" id="ARBA00023136"/>
    </source>
</evidence>
<dbReference type="InterPro" id="IPR020846">
    <property type="entry name" value="MFS_dom"/>
</dbReference>
<keyword evidence="5 6" id="KW-0472">Membrane</keyword>
<dbReference type="SUPFAM" id="SSF103473">
    <property type="entry name" value="MFS general substrate transporter"/>
    <property type="match status" value="1"/>
</dbReference>
<feature type="transmembrane region" description="Helical" evidence="6">
    <location>
        <begin position="137"/>
        <end position="163"/>
    </location>
</feature>
<protein>
    <submittedName>
        <fullName evidence="8">Putative MFS family arabinose efflux permease</fullName>
    </submittedName>
</protein>
<dbReference type="InterPro" id="IPR036259">
    <property type="entry name" value="MFS_trans_sf"/>
</dbReference>
<keyword evidence="4 6" id="KW-1133">Transmembrane helix</keyword>
<keyword evidence="2" id="KW-0813">Transport</keyword>
<comment type="subcellular location">
    <subcellularLocation>
        <location evidence="1">Cell membrane</location>
        <topology evidence="1">Multi-pass membrane protein</topology>
    </subcellularLocation>
</comment>
<dbReference type="RefSeq" id="WP_184521629.1">
    <property type="nucleotide sequence ID" value="NZ_JACHGK010000001.1"/>
</dbReference>
<dbReference type="PANTHER" id="PTHR23537">
    <property type="match status" value="1"/>
</dbReference>
<evidence type="ECO:0000259" key="7">
    <source>
        <dbReference type="PROSITE" id="PS50850"/>
    </source>
</evidence>
<feature type="transmembrane region" description="Helical" evidence="6">
    <location>
        <begin position="293"/>
        <end position="318"/>
    </location>
</feature>
<name>A0A7X0LUI3_9BACI</name>
<evidence type="ECO:0000256" key="1">
    <source>
        <dbReference type="ARBA" id="ARBA00004651"/>
    </source>
</evidence>
<dbReference type="EMBL" id="JACHGK010000001">
    <property type="protein sequence ID" value="MBB6443607.1"/>
    <property type="molecule type" value="Genomic_DNA"/>
</dbReference>
<accession>A0A7X0LUI3</accession>
<reference evidence="8 9" key="1">
    <citation type="submission" date="2020-08" db="EMBL/GenBank/DDBJ databases">
        <title>Genomic Encyclopedia of Type Strains, Phase IV (KMG-IV): sequencing the most valuable type-strain genomes for metagenomic binning, comparative biology and taxonomic classification.</title>
        <authorList>
            <person name="Goeker M."/>
        </authorList>
    </citation>
    <scope>NUCLEOTIDE SEQUENCE [LARGE SCALE GENOMIC DNA]</scope>
    <source>
        <strain evidence="8 9">DSM 5391</strain>
    </source>
</reference>
<dbReference type="Proteomes" id="UP000531594">
    <property type="component" value="Unassembled WGS sequence"/>
</dbReference>
<dbReference type="PANTHER" id="PTHR23537:SF1">
    <property type="entry name" value="SUGAR TRANSPORTER"/>
    <property type="match status" value="1"/>
</dbReference>
<feature type="transmembrane region" description="Helical" evidence="6">
    <location>
        <begin position="383"/>
        <end position="406"/>
    </location>
</feature>
<feature type="transmembrane region" description="Helical" evidence="6">
    <location>
        <begin position="268"/>
        <end position="286"/>
    </location>
</feature>
<evidence type="ECO:0000256" key="6">
    <source>
        <dbReference type="SAM" id="Phobius"/>
    </source>
</evidence>
<evidence type="ECO:0000256" key="4">
    <source>
        <dbReference type="ARBA" id="ARBA00022989"/>
    </source>
</evidence>
<gene>
    <name evidence="8" type="ORF">HNR53_000195</name>
</gene>
<dbReference type="GO" id="GO:0022857">
    <property type="term" value="F:transmembrane transporter activity"/>
    <property type="evidence" value="ECO:0007669"/>
    <property type="project" value="InterPro"/>
</dbReference>
<feature type="transmembrane region" description="Helical" evidence="6">
    <location>
        <begin position="228"/>
        <end position="256"/>
    </location>
</feature>
<keyword evidence="3 6" id="KW-0812">Transmembrane</keyword>
<dbReference type="InterPro" id="IPR010645">
    <property type="entry name" value="MFS_4"/>
</dbReference>
<comment type="caution">
    <text evidence="8">The sequence shown here is derived from an EMBL/GenBank/DDBJ whole genome shotgun (WGS) entry which is preliminary data.</text>
</comment>
<feature type="transmembrane region" description="Helical" evidence="6">
    <location>
        <begin position="44"/>
        <end position="67"/>
    </location>
</feature>
<sequence>MNISNIHRGWIVLAVTLLNVFASLGLARFSFAVILPFMRDGLNISFTQAGLVASAMFFGYLASAFFTGKFIHRYKEKKVIIASMIMIMAGMLLSARAEQFWLAYLSCLIMGAGSGAGNITSLGLAGKWFSPSHRGKALGITNSGSGLGMVFSGLVIPLAMMLHTEGWRIGWGILAFCVVMILLLNILFLEEDPKKLNLKPIGIGTEQKSKQLHRNTRLMIEDVYRNKYILLIGMVYLTWGFSYLIFSTFFVDFLMIEANIEMHLAGRLFAIAGISSIVSGFIWGSISDRIGRMFTLFLIYIIQTILLLAFALTSSYYLLLIETIIYAMTLWAVPTVIVAAISDITVPVKTPLAIGYITLFFGIGQWVSPVITGSIVESSGYTMAFYLSSAVCFIGGIGCFFLHLALNRQRRSHLTGVLREASNNEG</sequence>
<evidence type="ECO:0000313" key="9">
    <source>
        <dbReference type="Proteomes" id="UP000531594"/>
    </source>
</evidence>
<dbReference type="AlphaFoldDB" id="A0A7X0LUI3"/>